<keyword evidence="2" id="KW-0548">Nucleotidyltransferase</keyword>
<dbReference type="CDD" id="cd09274">
    <property type="entry name" value="RNase_HI_RT_Ty3"/>
    <property type="match status" value="1"/>
</dbReference>
<keyword evidence="5" id="KW-0378">Hydrolase</keyword>
<feature type="domain" description="CCHC-type" evidence="9">
    <location>
        <begin position="57"/>
        <end position="70"/>
    </location>
</feature>
<dbReference type="PANTHER" id="PTHR37984:SF5">
    <property type="entry name" value="PROTEIN NYNRIN-LIKE"/>
    <property type="match status" value="1"/>
</dbReference>
<keyword evidence="3" id="KW-0540">Nuclease</keyword>
<gene>
    <name evidence="10" type="ORF">CPELLU_LOCUS14507</name>
</gene>
<dbReference type="AlphaFoldDB" id="A0A9N9NL21"/>
<dbReference type="InterPro" id="IPR001878">
    <property type="entry name" value="Znf_CCHC"/>
</dbReference>
<evidence type="ECO:0000256" key="3">
    <source>
        <dbReference type="ARBA" id="ARBA00022722"/>
    </source>
</evidence>
<keyword evidence="6" id="KW-0695">RNA-directed DNA polymerase</keyword>
<feature type="non-terminal residue" evidence="10">
    <location>
        <position position="417"/>
    </location>
</feature>
<dbReference type="InterPro" id="IPR050951">
    <property type="entry name" value="Retrovirus_Pol_polyprotein"/>
</dbReference>
<keyword evidence="11" id="KW-1185">Reference proteome</keyword>
<evidence type="ECO:0000313" key="11">
    <source>
        <dbReference type="Proteomes" id="UP000789759"/>
    </source>
</evidence>
<comment type="caution">
    <text evidence="10">The sequence shown here is derived from an EMBL/GenBank/DDBJ whole genome shotgun (WGS) entry which is preliminary data.</text>
</comment>
<evidence type="ECO:0000256" key="4">
    <source>
        <dbReference type="ARBA" id="ARBA00022759"/>
    </source>
</evidence>
<dbReference type="GO" id="GO:0008270">
    <property type="term" value="F:zinc ion binding"/>
    <property type="evidence" value="ECO:0007669"/>
    <property type="project" value="UniProtKB-KW"/>
</dbReference>
<dbReference type="PROSITE" id="PS50158">
    <property type="entry name" value="ZF_CCHC"/>
    <property type="match status" value="1"/>
</dbReference>
<evidence type="ECO:0000256" key="8">
    <source>
        <dbReference type="SAM" id="Coils"/>
    </source>
</evidence>
<dbReference type="SUPFAM" id="SSF56672">
    <property type="entry name" value="DNA/RNA polymerases"/>
    <property type="match status" value="1"/>
</dbReference>
<protein>
    <submittedName>
        <fullName evidence="10">22157_t:CDS:1</fullName>
    </submittedName>
</protein>
<keyword evidence="7" id="KW-0862">Zinc</keyword>
<feature type="coiled-coil region" evidence="8">
    <location>
        <begin position="225"/>
        <end position="252"/>
    </location>
</feature>
<evidence type="ECO:0000259" key="9">
    <source>
        <dbReference type="PROSITE" id="PS50158"/>
    </source>
</evidence>
<dbReference type="SMART" id="SM00343">
    <property type="entry name" value="ZnF_C2HC"/>
    <property type="match status" value="1"/>
</dbReference>
<dbReference type="Gene3D" id="4.10.60.10">
    <property type="entry name" value="Zinc finger, CCHC-type"/>
    <property type="match status" value="1"/>
</dbReference>
<keyword evidence="1" id="KW-0808">Transferase</keyword>
<evidence type="ECO:0000256" key="6">
    <source>
        <dbReference type="ARBA" id="ARBA00022918"/>
    </source>
</evidence>
<keyword evidence="4" id="KW-0255">Endonuclease</keyword>
<reference evidence="10" key="1">
    <citation type="submission" date="2021-06" db="EMBL/GenBank/DDBJ databases">
        <authorList>
            <person name="Kallberg Y."/>
            <person name="Tangrot J."/>
            <person name="Rosling A."/>
        </authorList>
    </citation>
    <scope>NUCLEOTIDE SEQUENCE</scope>
    <source>
        <strain evidence="10">FL966</strain>
    </source>
</reference>
<dbReference type="GO" id="GO:0004519">
    <property type="term" value="F:endonuclease activity"/>
    <property type="evidence" value="ECO:0007669"/>
    <property type="project" value="UniProtKB-KW"/>
</dbReference>
<dbReference type="Proteomes" id="UP000789759">
    <property type="component" value="Unassembled WGS sequence"/>
</dbReference>
<proteinExistence type="predicted"/>
<dbReference type="Pfam" id="PF00098">
    <property type="entry name" value="zf-CCHC"/>
    <property type="match status" value="1"/>
</dbReference>
<evidence type="ECO:0000256" key="2">
    <source>
        <dbReference type="ARBA" id="ARBA00022695"/>
    </source>
</evidence>
<evidence type="ECO:0000256" key="5">
    <source>
        <dbReference type="ARBA" id="ARBA00022801"/>
    </source>
</evidence>
<dbReference type="GO" id="GO:0016787">
    <property type="term" value="F:hydrolase activity"/>
    <property type="evidence" value="ECO:0007669"/>
    <property type="project" value="UniProtKB-KW"/>
</dbReference>
<keyword evidence="7" id="KW-0863">Zinc-finger</keyword>
<dbReference type="Pfam" id="PF17917">
    <property type="entry name" value="RT_RNaseH"/>
    <property type="match status" value="1"/>
</dbReference>
<dbReference type="SUPFAM" id="SSF57756">
    <property type="entry name" value="Retrovirus zinc finger-like domains"/>
    <property type="match status" value="1"/>
</dbReference>
<evidence type="ECO:0000313" key="10">
    <source>
        <dbReference type="EMBL" id="CAG8747776.1"/>
    </source>
</evidence>
<dbReference type="InterPro" id="IPR041373">
    <property type="entry name" value="RT_RNaseH"/>
</dbReference>
<dbReference type="PANTHER" id="PTHR37984">
    <property type="entry name" value="PROTEIN CBG26694"/>
    <property type="match status" value="1"/>
</dbReference>
<dbReference type="Gene3D" id="3.10.20.370">
    <property type="match status" value="1"/>
</dbReference>
<dbReference type="GO" id="GO:0003964">
    <property type="term" value="F:RNA-directed DNA polymerase activity"/>
    <property type="evidence" value="ECO:0007669"/>
    <property type="project" value="UniProtKB-KW"/>
</dbReference>
<dbReference type="InterPro" id="IPR036875">
    <property type="entry name" value="Znf_CCHC_sf"/>
</dbReference>
<dbReference type="EMBL" id="CAJVQA010017251">
    <property type="protein sequence ID" value="CAG8747776.1"/>
    <property type="molecule type" value="Genomic_DNA"/>
</dbReference>
<keyword evidence="7" id="KW-0479">Metal-binding</keyword>
<keyword evidence="8" id="KW-0175">Coiled coil</keyword>
<dbReference type="InterPro" id="IPR043502">
    <property type="entry name" value="DNA/RNA_pol_sf"/>
</dbReference>
<evidence type="ECO:0000256" key="1">
    <source>
        <dbReference type="ARBA" id="ARBA00022679"/>
    </source>
</evidence>
<evidence type="ECO:0000256" key="7">
    <source>
        <dbReference type="PROSITE-ProRule" id="PRU00047"/>
    </source>
</evidence>
<dbReference type="OrthoDB" id="5920460at2759"/>
<sequence length="417" mass="48541">RKRKGDDKWEGDMNELAQQIQNMTTNYTKLTALLTTQTEVNKSRPRPPTRANVSVTCYWCGEKGHYARECLTERETPVPHERRPTQPIQVLRHEVEANYGSIDDGYDNEGEKEIFVTGERYYLYSRRNKDRPRILNHNGKKLHQPGGKVEIKDLYDDEDNLFDCLIYEDEEVEETEGYFTEELMSKEDAELYSNPWQDVQSPAAYLSHVEELSTTHVEPKVDDLKEKVEKMCVNEELDAEQQKEAKKLLKREKDIFAQTVDELGCTNHTHHVIDTGDITPIKQNPYRAAPSIKDFIKSEITQLKKRGLIRAVLAQKDDDRKEFMVSYASKGLTPPERNYAATELECLAVLWAVEHFHHYYELNPFVVVTDHSALKWLKTSKLTGRCARWMLHLQPYDFTIQHRSGRKHNNADALSRI</sequence>
<accession>A0A9N9NL21</accession>
<name>A0A9N9NL21_9GLOM</name>
<dbReference type="GO" id="GO:0003676">
    <property type="term" value="F:nucleic acid binding"/>
    <property type="evidence" value="ECO:0007669"/>
    <property type="project" value="InterPro"/>
</dbReference>
<organism evidence="10 11">
    <name type="scientific">Cetraspora pellucida</name>
    <dbReference type="NCBI Taxonomy" id="1433469"/>
    <lineage>
        <taxon>Eukaryota</taxon>
        <taxon>Fungi</taxon>
        <taxon>Fungi incertae sedis</taxon>
        <taxon>Mucoromycota</taxon>
        <taxon>Glomeromycotina</taxon>
        <taxon>Glomeromycetes</taxon>
        <taxon>Diversisporales</taxon>
        <taxon>Gigasporaceae</taxon>
        <taxon>Cetraspora</taxon>
    </lineage>
</organism>